<dbReference type="RefSeq" id="WP_165297732.1">
    <property type="nucleotide sequence ID" value="NZ_JAAKZZ010000042.1"/>
</dbReference>
<gene>
    <name evidence="1" type="ORF">G5C65_06870</name>
</gene>
<evidence type="ECO:0000313" key="1">
    <source>
        <dbReference type="EMBL" id="NGO68077.1"/>
    </source>
</evidence>
<comment type="caution">
    <text evidence="1">The sequence shown here is derived from an EMBL/GenBank/DDBJ whole genome shotgun (WGS) entry which is preliminary data.</text>
</comment>
<organism evidence="1 2">
    <name type="scientific">Streptomyces boncukensis</name>
    <dbReference type="NCBI Taxonomy" id="2711219"/>
    <lineage>
        <taxon>Bacteria</taxon>
        <taxon>Bacillati</taxon>
        <taxon>Actinomycetota</taxon>
        <taxon>Actinomycetes</taxon>
        <taxon>Kitasatosporales</taxon>
        <taxon>Streptomycetaceae</taxon>
        <taxon>Streptomyces</taxon>
    </lineage>
</organism>
<dbReference type="Proteomes" id="UP000477722">
    <property type="component" value="Unassembled WGS sequence"/>
</dbReference>
<reference evidence="1 2" key="1">
    <citation type="submission" date="2020-02" db="EMBL/GenBank/DDBJ databases">
        <title>Whole-genome analyses of novel actinobacteria.</title>
        <authorList>
            <person name="Sahin N."/>
            <person name="Tatar D."/>
        </authorList>
    </citation>
    <scope>NUCLEOTIDE SEQUENCE [LARGE SCALE GENOMIC DNA]</scope>
    <source>
        <strain evidence="1 2">SB3404</strain>
    </source>
</reference>
<name>A0A6G4WTX3_9ACTN</name>
<sequence>MTWDRQWGYRMLDDAPEVWISYERAFFETEHRRIANFIAAILPAHQNKTPDDPYIRTVMAQIGAVESTFHLLANLERTQA</sequence>
<protein>
    <submittedName>
        <fullName evidence="1">Uncharacterized protein</fullName>
    </submittedName>
</protein>
<proteinExistence type="predicted"/>
<evidence type="ECO:0000313" key="2">
    <source>
        <dbReference type="Proteomes" id="UP000477722"/>
    </source>
</evidence>
<dbReference type="AlphaFoldDB" id="A0A6G4WTX3"/>
<dbReference type="EMBL" id="JAAKZZ010000042">
    <property type="protein sequence ID" value="NGO68077.1"/>
    <property type="molecule type" value="Genomic_DNA"/>
</dbReference>
<accession>A0A6G4WTX3</accession>
<keyword evidence="2" id="KW-1185">Reference proteome</keyword>